<reference evidence="1 2" key="1">
    <citation type="journal article" date="2021" name="Hortic Res">
        <title>High-quality reference genome and annotation aids understanding of berry development for evergreen blueberry (Vaccinium darrowii).</title>
        <authorList>
            <person name="Yu J."/>
            <person name="Hulse-Kemp A.M."/>
            <person name="Babiker E."/>
            <person name="Staton M."/>
        </authorList>
    </citation>
    <scope>NUCLEOTIDE SEQUENCE [LARGE SCALE GENOMIC DNA]</scope>
    <source>
        <strain evidence="2">cv. NJ 8807/NJ 8810</strain>
        <tissue evidence="1">Young leaf</tissue>
    </source>
</reference>
<gene>
    <name evidence="1" type="ORF">Vadar_021764</name>
</gene>
<protein>
    <submittedName>
        <fullName evidence="1">Uncharacterized protein</fullName>
    </submittedName>
</protein>
<proteinExistence type="predicted"/>
<dbReference type="EMBL" id="CM037162">
    <property type="protein sequence ID" value="KAH7863767.1"/>
    <property type="molecule type" value="Genomic_DNA"/>
</dbReference>
<evidence type="ECO:0000313" key="2">
    <source>
        <dbReference type="Proteomes" id="UP000828048"/>
    </source>
</evidence>
<evidence type="ECO:0000313" key="1">
    <source>
        <dbReference type="EMBL" id="KAH7863767.1"/>
    </source>
</evidence>
<name>A0ACB7ZDV7_9ERIC</name>
<keyword evidence="2" id="KW-1185">Reference proteome</keyword>
<organism evidence="1 2">
    <name type="scientific">Vaccinium darrowii</name>
    <dbReference type="NCBI Taxonomy" id="229202"/>
    <lineage>
        <taxon>Eukaryota</taxon>
        <taxon>Viridiplantae</taxon>
        <taxon>Streptophyta</taxon>
        <taxon>Embryophyta</taxon>
        <taxon>Tracheophyta</taxon>
        <taxon>Spermatophyta</taxon>
        <taxon>Magnoliopsida</taxon>
        <taxon>eudicotyledons</taxon>
        <taxon>Gunneridae</taxon>
        <taxon>Pentapetalae</taxon>
        <taxon>asterids</taxon>
        <taxon>Ericales</taxon>
        <taxon>Ericaceae</taxon>
        <taxon>Vaccinioideae</taxon>
        <taxon>Vaccinieae</taxon>
        <taxon>Vaccinium</taxon>
    </lineage>
</organism>
<accession>A0ACB7ZDV7</accession>
<comment type="caution">
    <text evidence="1">The sequence shown here is derived from an EMBL/GenBank/DDBJ whole genome shotgun (WGS) entry which is preliminary data.</text>
</comment>
<sequence>MENSLNTAFEHNTYVDRLANFVKRAECAGWRVCRSLYHCKMDIFNSQVHSAVDYLDPRNKAQFENVRTPEVGARLVFLEILGTGSPQSDWENLVILELGCLFKYLHQYARILLEGKIVTIDDGA</sequence>
<dbReference type="Proteomes" id="UP000828048">
    <property type="component" value="Chromosome 12"/>
</dbReference>